<evidence type="ECO:0000313" key="5">
    <source>
        <dbReference type="Proteomes" id="UP000463951"/>
    </source>
</evidence>
<dbReference type="AlphaFoldDB" id="A0A499UVP6"/>
<evidence type="ECO:0000259" key="2">
    <source>
        <dbReference type="Pfam" id="PF00501"/>
    </source>
</evidence>
<gene>
    <name evidence="4" type="ORF">SSPO_087520</name>
</gene>
<evidence type="ECO:0000313" key="4">
    <source>
        <dbReference type="EMBL" id="BBJ46034.1"/>
    </source>
</evidence>
<feature type="compositionally biased region" description="Polar residues" evidence="1">
    <location>
        <begin position="11"/>
        <end position="23"/>
    </location>
</feature>
<name>A0A499UVP6_9ACTN</name>
<evidence type="ECO:0000259" key="3">
    <source>
        <dbReference type="Pfam" id="PF13193"/>
    </source>
</evidence>
<dbReference type="Gene3D" id="3.30.300.30">
    <property type="match status" value="1"/>
</dbReference>
<dbReference type="GO" id="GO:0006631">
    <property type="term" value="P:fatty acid metabolic process"/>
    <property type="evidence" value="ECO:0007669"/>
    <property type="project" value="TreeGrafter"/>
</dbReference>
<dbReference type="InterPro" id="IPR042099">
    <property type="entry name" value="ANL_N_sf"/>
</dbReference>
<feature type="domain" description="AMP-binding enzyme C-terminal" evidence="3">
    <location>
        <begin position="442"/>
        <end position="515"/>
    </location>
</feature>
<protein>
    <submittedName>
        <fullName evidence="4">Acyl-CoA synthetase</fullName>
    </submittedName>
</protein>
<dbReference type="InterPro" id="IPR000873">
    <property type="entry name" value="AMP-dep_synth/lig_dom"/>
</dbReference>
<dbReference type="InterPro" id="IPR025110">
    <property type="entry name" value="AMP-bd_C"/>
</dbReference>
<dbReference type="PANTHER" id="PTHR43201:SF32">
    <property type="entry name" value="2-SUCCINYLBENZOATE--COA LIGASE, CHLOROPLASTIC_PEROXISOMAL"/>
    <property type="match status" value="1"/>
</dbReference>
<evidence type="ECO:0000256" key="1">
    <source>
        <dbReference type="SAM" id="MobiDB-lite"/>
    </source>
</evidence>
<dbReference type="InterPro" id="IPR020845">
    <property type="entry name" value="AMP-binding_CS"/>
</dbReference>
<dbReference type="Gene3D" id="3.40.50.12780">
    <property type="entry name" value="N-terminal domain of ligase-like"/>
    <property type="match status" value="1"/>
</dbReference>
<feature type="domain" description="AMP-dependent synthetase/ligase" evidence="2">
    <location>
        <begin position="28"/>
        <end position="392"/>
    </location>
</feature>
<dbReference type="InterPro" id="IPR045851">
    <property type="entry name" value="AMP-bd_C_sf"/>
</dbReference>
<dbReference type="PROSITE" id="PS00455">
    <property type="entry name" value="AMP_BINDING"/>
    <property type="match status" value="1"/>
</dbReference>
<sequence length="537" mass="57211">MTEMTPDPRTGSRTPSVTRRTSNLSTLLRQQAARRPGRTALIRGGVAWTWGELDDRVDALAAALTDAGVGSGDVVMLHAPNSRDYLSVMFATWRVGGIITPTNAKLTAEELVQLAEVVRPALLIVGVGAEDHAAALDATPSWAISDAPGSGAIPHVGRLIDKHLGARVPDAEVVTGDPAWFFFTSGSSGRPKAAVLTHDHLAFIINNHIADLMPGLSSDDATLVLAPLSHGAGVHVLTHVARGARIVLLPGGSLDTAQAWELVAEHRISTMFTVPTILNRLVQSVAGDTDHSSLRYVIYAGAPITRQDQRRAYEVLGAVIEQYYGLAEVTGAITVLPPALHDDVPTYQGIVTAGYPRTGMTISIRDADGDPVPSGERGEICVVGPAVFAGYLENDEANAKAFQDGWFRTGDLGVLDERGLLYITGRASDMYISGGSNIDPREVEEKLVTHPKVRAAGVVGAPDPDWGEVGYAVAVVDDGLTAEDLLGWCREHMARYKAPKRIHLVDQLPTTAYGKVTTPVLRQLLQDAGVWPKGGSR</sequence>
<proteinExistence type="predicted"/>
<organism evidence="4 5">
    <name type="scientific">Streptomyces antimycoticus</name>
    <dbReference type="NCBI Taxonomy" id="68175"/>
    <lineage>
        <taxon>Bacteria</taxon>
        <taxon>Bacillati</taxon>
        <taxon>Actinomycetota</taxon>
        <taxon>Actinomycetes</taxon>
        <taxon>Kitasatosporales</taxon>
        <taxon>Streptomycetaceae</taxon>
        <taxon>Streptomyces</taxon>
        <taxon>Streptomyces violaceusniger group</taxon>
    </lineage>
</organism>
<reference evidence="4 5" key="1">
    <citation type="journal article" date="2020" name="Int. J. Syst. Evol. Microbiol.">
        <title>Reclassification of Streptomyces castelarensis and Streptomyces sporoclivatus as later heterotypic synonyms of Streptomyces antimycoticus.</title>
        <authorList>
            <person name="Komaki H."/>
            <person name="Tamura T."/>
        </authorList>
    </citation>
    <scope>NUCLEOTIDE SEQUENCE [LARGE SCALE GENOMIC DNA]</scope>
    <source>
        <strain evidence="4 5">NBRC 100767</strain>
    </source>
</reference>
<accession>A0A499UVP6</accession>
<dbReference type="Pfam" id="PF13193">
    <property type="entry name" value="AMP-binding_C"/>
    <property type="match status" value="1"/>
</dbReference>
<dbReference type="Proteomes" id="UP000463951">
    <property type="component" value="Chromosome"/>
</dbReference>
<dbReference type="EMBL" id="AP019620">
    <property type="protein sequence ID" value="BBJ46034.1"/>
    <property type="molecule type" value="Genomic_DNA"/>
</dbReference>
<dbReference type="PANTHER" id="PTHR43201">
    <property type="entry name" value="ACYL-COA SYNTHETASE"/>
    <property type="match status" value="1"/>
</dbReference>
<feature type="region of interest" description="Disordered" evidence="1">
    <location>
        <begin position="1"/>
        <end position="23"/>
    </location>
</feature>
<dbReference type="GO" id="GO:0031956">
    <property type="term" value="F:medium-chain fatty acid-CoA ligase activity"/>
    <property type="evidence" value="ECO:0007669"/>
    <property type="project" value="TreeGrafter"/>
</dbReference>
<dbReference type="Pfam" id="PF00501">
    <property type="entry name" value="AMP-binding"/>
    <property type="match status" value="1"/>
</dbReference>
<dbReference type="SUPFAM" id="SSF56801">
    <property type="entry name" value="Acetyl-CoA synthetase-like"/>
    <property type="match status" value="1"/>
</dbReference>